<evidence type="ECO:0000256" key="2">
    <source>
        <dbReference type="ARBA" id="ARBA00004651"/>
    </source>
</evidence>
<dbReference type="PANTHER" id="PTHR12929">
    <property type="entry name" value="SOLUTE CARRIER FAMILY 52"/>
    <property type="match status" value="1"/>
</dbReference>
<dbReference type="GO" id="GO:0005886">
    <property type="term" value="C:plasma membrane"/>
    <property type="evidence" value="ECO:0007669"/>
    <property type="project" value="UniProtKB-SubCell"/>
</dbReference>
<feature type="compositionally biased region" description="Basic and acidic residues" evidence="10">
    <location>
        <begin position="272"/>
        <end position="281"/>
    </location>
</feature>
<gene>
    <name evidence="11" type="ORF">BaRGS_00023279</name>
</gene>
<evidence type="ECO:0000256" key="9">
    <source>
        <dbReference type="RuleBase" id="RU368035"/>
    </source>
</evidence>
<evidence type="ECO:0000313" key="12">
    <source>
        <dbReference type="Proteomes" id="UP001519460"/>
    </source>
</evidence>
<evidence type="ECO:0000313" key="11">
    <source>
        <dbReference type="EMBL" id="KAK7485469.1"/>
    </source>
</evidence>
<feature type="compositionally biased region" description="Basic and acidic residues" evidence="10">
    <location>
        <begin position="310"/>
        <end position="319"/>
    </location>
</feature>
<evidence type="ECO:0000256" key="10">
    <source>
        <dbReference type="SAM" id="MobiDB-lite"/>
    </source>
</evidence>
<organism evidence="11 12">
    <name type="scientific">Batillaria attramentaria</name>
    <dbReference type="NCBI Taxonomy" id="370345"/>
    <lineage>
        <taxon>Eukaryota</taxon>
        <taxon>Metazoa</taxon>
        <taxon>Spiralia</taxon>
        <taxon>Lophotrochozoa</taxon>
        <taxon>Mollusca</taxon>
        <taxon>Gastropoda</taxon>
        <taxon>Caenogastropoda</taxon>
        <taxon>Sorbeoconcha</taxon>
        <taxon>Cerithioidea</taxon>
        <taxon>Batillariidae</taxon>
        <taxon>Batillaria</taxon>
    </lineage>
</organism>
<dbReference type="Proteomes" id="UP001519460">
    <property type="component" value="Unassembled WGS sequence"/>
</dbReference>
<keyword evidence="4 9" id="KW-0813">Transport</keyword>
<dbReference type="PANTHER" id="PTHR12929:SF10">
    <property type="entry name" value="RIBOFLAVIN TRANSPORTER"/>
    <property type="match status" value="1"/>
</dbReference>
<feature type="transmembrane region" description="Helical" evidence="9">
    <location>
        <begin position="524"/>
        <end position="546"/>
    </location>
</feature>
<feature type="region of interest" description="Disordered" evidence="10">
    <location>
        <begin position="263"/>
        <end position="362"/>
    </location>
</feature>
<dbReference type="GO" id="GO:0032217">
    <property type="term" value="F:riboflavin transmembrane transporter activity"/>
    <property type="evidence" value="ECO:0007669"/>
    <property type="project" value="UniProtKB-UniRule"/>
</dbReference>
<comment type="caution">
    <text evidence="11">The sequence shown here is derived from an EMBL/GenBank/DDBJ whole genome shotgun (WGS) entry which is preliminary data.</text>
</comment>
<name>A0ABD0KEB6_9CAEN</name>
<feature type="transmembrane region" description="Helical" evidence="9">
    <location>
        <begin position="395"/>
        <end position="416"/>
    </location>
</feature>
<keyword evidence="5 9" id="KW-1003">Cell membrane</keyword>
<sequence>MESTTTKGNALQRVLGDTKWVVHVLVCVFAVSSWLDINGLWVELPILVTNLPEQWTLPSYIIALSQLANLGPIAFFVLANCVRKTRAYKSTLDKVTAYVIMVLGFVSTFLLAFVWKCTAHVAGSERSVAVLALSFSLALTDCTSSLAYTAYMATLKPHYMPTFFLGEGLSGLLPALMALGQGAGEIVCVNSTYTRQTFVNGAGPNVTIGDGTNVTVINGIGPNGTRSDEEYVTMVDGSGNGTVVNVTGFSVFPVYLPPRFSLQPSSHKSRHASAERQEQQRSRSAGQGRATSPKAFAAREDASHSSARCLETRKEKAVDFDPDSAEDPKYVPVDQTPMSDGRGSSADADDRTSPDSPVFAGGPGRVKLIDDCVCEDWEGDGAVEVVERRVSRAEVVFLLLQVVLVNFLITSFLLTIQVYSSLPYGIHIYNLVVTLSNIANPVACVISIVLTVRSRNVIISMTSLGVACSVYVIVAAAMSPTPPMVETAAGGIVAVVIWVGASFFLTFAKISIGSVLRHVGRRALIWYGVATQGGALIGALTGFLLVTEFRVFKDAPWC</sequence>
<reference evidence="11 12" key="1">
    <citation type="journal article" date="2023" name="Sci. Data">
        <title>Genome assembly of the Korean intertidal mud-creeper Batillaria attramentaria.</title>
        <authorList>
            <person name="Patra A.K."/>
            <person name="Ho P.T."/>
            <person name="Jun S."/>
            <person name="Lee S.J."/>
            <person name="Kim Y."/>
            <person name="Won Y.J."/>
        </authorList>
    </citation>
    <scope>NUCLEOTIDE SEQUENCE [LARGE SCALE GENOMIC DNA]</scope>
    <source>
        <strain evidence="11">Wonlab-2016</strain>
    </source>
</reference>
<evidence type="ECO:0000256" key="1">
    <source>
        <dbReference type="ARBA" id="ARBA00000215"/>
    </source>
</evidence>
<evidence type="ECO:0000256" key="6">
    <source>
        <dbReference type="ARBA" id="ARBA00022692"/>
    </source>
</evidence>
<keyword evidence="12" id="KW-1185">Reference proteome</keyword>
<feature type="transmembrane region" description="Helical" evidence="9">
    <location>
        <begin position="457"/>
        <end position="478"/>
    </location>
</feature>
<feature type="transmembrane region" description="Helical" evidence="9">
    <location>
        <begin position="61"/>
        <end position="83"/>
    </location>
</feature>
<keyword evidence="8 9" id="KW-0472">Membrane</keyword>
<keyword evidence="7 9" id="KW-1133">Transmembrane helix</keyword>
<comment type="catalytic activity">
    <reaction evidence="1 9">
        <text>riboflavin(in) = riboflavin(out)</text>
        <dbReference type="Rhea" id="RHEA:35015"/>
        <dbReference type="ChEBI" id="CHEBI:57986"/>
    </reaction>
</comment>
<feature type="transmembrane region" description="Helical" evidence="9">
    <location>
        <begin position="95"/>
        <end position="115"/>
    </location>
</feature>
<evidence type="ECO:0000256" key="4">
    <source>
        <dbReference type="ARBA" id="ARBA00022448"/>
    </source>
</evidence>
<feature type="transmembrane region" description="Helical" evidence="9">
    <location>
        <begin position="428"/>
        <end position="450"/>
    </location>
</feature>
<evidence type="ECO:0000256" key="8">
    <source>
        <dbReference type="ARBA" id="ARBA00023136"/>
    </source>
</evidence>
<dbReference type="AlphaFoldDB" id="A0ABD0KEB6"/>
<evidence type="ECO:0000256" key="7">
    <source>
        <dbReference type="ARBA" id="ARBA00022989"/>
    </source>
</evidence>
<accession>A0ABD0KEB6</accession>
<feature type="transmembrane region" description="Helical" evidence="9">
    <location>
        <begin position="127"/>
        <end position="151"/>
    </location>
</feature>
<evidence type="ECO:0000256" key="3">
    <source>
        <dbReference type="ARBA" id="ARBA00006366"/>
    </source>
</evidence>
<dbReference type="InterPro" id="IPR009357">
    <property type="entry name" value="Riboflavin_transptr"/>
</dbReference>
<comment type="function">
    <text evidence="9">Plasma membrane transporter mediating the uptake by cells of the water soluble vitamin B2/riboflavin that plays a key role in biochemical oxidation-reduction reactions of the carbohydrate, lipid, and amino acid metabolism.</text>
</comment>
<keyword evidence="6 9" id="KW-0812">Transmembrane</keyword>
<proteinExistence type="inferred from homology"/>
<feature type="transmembrane region" description="Helical" evidence="9">
    <location>
        <begin position="20"/>
        <end position="41"/>
    </location>
</feature>
<dbReference type="EMBL" id="JACVVK020000194">
    <property type="protein sequence ID" value="KAK7485469.1"/>
    <property type="molecule type" value="Genomic_DNA"/>
</dbReference>
<evidence type="ECO:0000256" key="5">
    <source>
        <dbReference type="ARBA" id="ARBA00022475"/>
    </source>
</evidence>
<protein>
    <recommendedName>
        <fullName evidence="9">Riboflavin transporter</fullName>
    </recommendedName>
</protein>
<comment type="subcellular location">
    <subcellularLocation>
        <location evidence="2 9">Cell membrane</location>
        <topology evidence="2 9">Multi-pass membrane protein</topology>
    </subcellularLocation>
</comment>
<dbReference type="Pfam" id="PF06237">
    <property type="entry name" value="SLC52_ribofla_tr"/>
    <property type="match status" value="2"/>
</dbReference>
<comment type="similarity">
    <text evidence="3 9">Belongs to the riboflavin transporter family.</text>
</comment>
<feature type="transmembrane region" description="Helical" evidence="9">
    <location>
        <begin position="490"/>
        <end position="512"/>
    </location>
</feature>